<dbReference type="InterPro" id="IPR039426">
    <property type="entry name" value="TonB-dep_rcpt-like"/>
</dbReference>
<dbReference type="GO" id="GO:0009279">
    <property type="term" value="C:cell outer membrane"/>
    <property type="evidence" value="ECO:0007669"/>
    <property type="project" value="UniProtKB-SubCell"/>
</dbReference>
<comment type="subcellular location">
    <subcellularLocation>
        <location evidence="1">Cell outer membrane</location>
        <topology evidence="1">Multi-pass membrane protein</topology>
    </subcellularLocation>
</comment>
<evidence type="ECO:0000259" key="3">
    <source>
        <dbReference type="Pfam" id="PF07715"/>
    </source>
</evidence>
<comment type="similarity">
    <text evidence="1">Belongs to the TonB-dependent receptor family.</text>
</comment>
<dbReference type="Gene3D" id="2.170.130.10">
    <property type="entry name" value="TonB-dependent receptor, plug domain"/>
    <property type="match status" value="1"/>
</dbReference>
<dbReference type="InterPro" id="IPR008969">
    <property type="entry name" value="CarboxyPept-like_regulatory"/>
</dbReference>
<evidence type="ECO:0000256" key="2">
    <source>
        <dbReference type="SAM" id="SignalP"/>
    </source>
</evidence>
<keyword evidence="4" id="KW-0378">Hydrolase</keyword>
<comment type="caution">
    <text evidence="4">The sequence shown here is derived from an EMBL/GenBank/DDBJ whole genome shotgun (WGS) entry which is preliminary data.</text>
</comment>
<keyword evidence="2" id="KW-0732">Signal</keyword>
<feature type="chain" id="PRO_5042845465" evidence="2">
    <location>
        <begin position="30"/>
        <end position="225"/>
    </location>
</feature>
<keyword evidence="1" id="KW-1134">Transmembrane beta strand</keyword>
<dbReference type="GO" id="GO:0004180">
    <property type="term" value="F:carboxypeptidase activity"/>
    <property type="evidence" value="ECO:0007669"/>
    <property type="project" value="UniProtKB-KW"/>
</dbReference>
<dbReference type="InterPro" id="IPR012910">
    <property type="entry name" value="Plug_dom"/>
</dbReference>
<keyword evidence="1" id="KW-0472">Membrane</keyword>
<evidence type="ECO:0000313" key="4">
    <source>
        <dbReference type="EMBL" id="MCB6517423.1"/>
    </source>
</evidence>
<accession>A0AAP2Q5P1</accession>
<keyword evidence="1" id="KW-0812">Transmembrane</keyword>
<dbReference type="Pfam" id="PF07715">
    <property type="entry name" value="Plug"/>
    <property type="match status" value="1"/>
</dbReference>
<gene>
    <name evidence="4" type="ORF">LI194_06390</name>
</gene>
<name>A0AAP2Q5P1_PARDI</name>
<feature type="signal peptide" evidence="2">
    <location>
        <begin position="1"/>
        <end position="29"/>
    </location>
</feature>
<dbReference type="PROSITE" id="PS52016">
    <property type="entry name" value="TONB_DEPENDENT_REC_3"/>
    <property type="match status" value="1"/>
</dbReference>
<proteinExistence type="inferred from homology"/>
<dbReference type="SUPFAM" id="SSF49464">
    <property type="entry name" value="Carboxypeptidase regulatory domain-like"/>
    <property type="match status" value="1"/>
</dbReference>
<dbReference type="EMBL" id="JAJCNI010000006">
    <property type="protein sequence ID" value="MCB6517423.1"/>
    <property type="molecule type" value="Genomic_DNA"/>
</dbReference>
<dbReference type="AlphaFoldDB" id="A0AAP2Q5P1"/>
<dbReference type="InterPro" id="IPR037066">
    <property type="entry name" value="Plug_dom_sf"/>
</dbReference>
<feature type="domain" description="TonB-dependent receptor plug" evidence="3">
    <location>
        <begin position="140"/>
        <end position="210"/>
    </location>
</feature>
<keyword evidence="4" id="KW-0121">Carboxypeptidase</keyword>
<keyword evidence="1" id="KW-0998">Cell outer membrane</keyword>
<protein>
    <submittedName>
        <fullName evidence="4">Carboxypeptidase-like regulatory domain-containing protein</fullName>
    </submittedName>
</protein>
<reference evidence="4" key="1">
    <citation type="submission" date="2021-10" db="EMBL/GenBank/DDBJ databases">
        <title>Collection of gut derived symbiotic bacterial strains cultured from healthy donors.</title>
        <authorList>
            <person name="Lin H."/>
            <person name="Littmann E."/>
            <person name="Kohout C."/>
            <person name="Pamer E.G."/>
        </authorList>
    </citation>
    <scope>NUCLEOTIDE SEQUENCE</scope>
    <source>
        <strain evidence="4">DFI.2.94</strain>
    </source>
</reference>
<evidence type="ECO:0000256" key="1">
    <source>
        <dbReference type="PROSITE-ProRule" id="PRU01360"/>
    </source>
</evidence>
<dbReference type="RefSeq" id="WP_227154244.1">
    <property type="nucleotide sequence ID" value="NZ_JADMVU010000036.1"/>
</dbReference>
<dbReference type="Gene3D" id="2.60.40.1120">
    <property type="entry name" value="Carboxypeptidase-like, regulatory domain"/>
    <property type="match status" value="1"/>
</dbReference>
<dbReference type="SUPFAM" id="SSF56935">
    <property type="entry name" value="Porins"/>
    <property type="match status" value="1"/>
</dbReference>
<dbReference type="FunFam" id="2.60.40.1120:FF:000003">
    <property type="entry name" value="Outer membrane protein Omp121"/>
    <property type="match status" value="1"/>
</dbReference>
<evidence type="ECO:0000313" key="5">
    <source>
        <dbReference type="Proteomes" id="UP001198806"/>
    </source>
</evidence>
<organism evidence="4 5">
    <name type="scientific">Parabacteroides distasonis</name>
    <dbReference type="NCBI Taxonomy" id="823"/>
    <lineage>
        <taxon>Bacteria</taxon>
        <taxon>Pseudomonadati</taxon>
        <taxon>Bacteroidota</taxon>
        <taxon>Bacteroidia</taxon>
        <taxon>Bacteroidales</taxon>
        <taxon>Tannerellaceae</taxon>
        <taxon>Parabacteroides</taxon>
    </lineage>
</organism>
<dbReference type="Proteomes" id="UP001198806">
    <property type="component" value="Unassembled WGS sequence"/>
</dbReference>
<sequence length="225" mass="24218">MKKKSKDQRWRWICVGSLLLASLNGNLEASGPSHPNVNPVEVSQATRKLRGTILDTNGTPVIGASISVKGTTTGTISDMNGVFTLDVKNGDILEISFIGYLSHTVKVGTQTDLQIVLKEDTQALDEVVVVGYGVQKKSVMTAAISRVTSDDLEKLTPTRVEDVLRGKVSGVSIMQNSGQPGAESRVRIRGTGTINDSNPLYIVDGMPLEGGVDYLNRRIYSLSRS</sequence>
<keyword evidence="4" id="KW-0645">Protease</keyword>
<keyword evidence="1" id="KW-0813">Transport</keyword>
<dbReference type="Pfam" id="PF13715">
    <property type="entry name" value="CarbopepD_reg_2"/>
    <property type="match status" value="1"/>
</dbReference>